<keyword evidence="3" id="KW-1133">Transmembrane helix</keyword>
<proteinExistence type="predicted"/>
<dbReference type="GO" id="GO:0016020">
    <property type="term" value="C:membrane"/>
    <property type="evidence" value="ECO:0007669"/>
    <property type="project" value="UniProtKB-SubCell"/>
</dbReference>
<comment type="caution">
    <text evidence="6">The sequence shown here is derived from an EMBL/GenBank/DDBJ whole genome shotgun (WGS) entry which is preliminary data.</text>
</comment>
<dbReference type="EMBL" id="JAGPYM010000052">
    <property type="protein sequence ID" value="KAH6871628.1"/>
    <property type="molecule type" value="Genomic_DNA"/>
</dbReference>
<dbReference type="Pfam" id="PF04991">
    <property type="entry name" value="LicD"/>
    <property type="match status" value="1"/>
</dbReference>
<accession>A0A9P8VRR0</accession>
<dbReference type="GO" id="GO:0009100">
    <property type="term" value="P:glycoprotein metabolic process"/>
    <property type="evidence" value="ECO:0007669"/>
    <property type="project" value="UniProtKB-ARBA"/>
</dbReference>
<evidence type="ECO:0000256" key="4">
    <source>
        <dbReference type="ARBA" id="ARBA00023136"/>
    </source>
</evidence>
<feature type="domain" description="LicD/FKTN/FKRP nucleotidyltransferase" evidence="5">
    <location>
        <begin position="115"/>
        <end position="215"/>
    </location>
</feature>
<dbReference type="Proteomes" id="UP000777438">
    <property type="component" value="Unassembled WGS sequence"/>
</dbReference>
<evidence type="ECO:0000256" key="3">
    <source>
        <dbReference type="ARBA" id="ARBA00022989"/>
    </source>
</evidence>
<dbReference type="AlphaFoldDB" id="A0A9P8VRR0"/>
<keyword evidence="4" id="KW-0472">Membrane</keyword>
<organism evidence="6 7">
    <name type="scientific">Thelonectria olida</name>
    <dbReference type="NCBI Taxonomy" id="1576542"/>
    <lineage>
        <taxon>Eukaryota</taxon>
        <taxon>Fungi</taxon>
        <taxon>Dikarya</taxon>
        <taxon>Ascomycota</taxon>
        <taxon>Pezizomycotina</taxon>
        <taxon>Sordariomycetes</taxon>
        <taxon>Hypocreomycetidae</taxon>
        <taxon>Hypocreales</taxon>
        <taxon>Nectriaceae</taxon>
        <taxon>Thelonectria</taxon>
    </lineage>
</organism>
<dbReference type="InterPro" id="IPR007074">
    <property type="entry name" value="LicD/FKTN/FKRP_NTP_transf"/>
</dbReference>
<comment type="subcellular location">
    <subcellularLocation>
        <location evidence="1">Membrane</location>
        <topology evidence="1">Single-pass membrane protein</topology>
    </subcellularLocation>
</comment>
<evidence type="ECO:0000313" key="7">
    <source>
        <dbReference type="Proteomes" id="UP000777438"/>
    </source>
</evidence>
<keyword evidence="2" id="KW-0812">Transmembrane</keyword>
<evidence type="ECO:0000256" key="2">
    <source>
        <dbReference type="ARBA" id="ARBA00022692"/>
    </source>
</evidence>
<evidence type="ECO:0000313" key="6">
    <source>
        <dbReference type="EMBL" id="KAH6871628.1"/>
    </source>
</evidence>
<dbReference type="OrthoDB" id="444255at2759"/>
<name>A0A9P8VRR0_9HYPO</name>
<evidence type="ECO:0000256" key="1">
    <source>
        <dbReference type="ARBA" id="ARBA00004167"/>
    </source>
</evidence>
<gene>
    <name evidence="6" type="ORF">B0T10DRAFT_500416</name>
</gene>
<protein>
    <submittedName>
        <fullName evidence="6">LicD family-domain-containing protein</fullName>
    </submittedName>
</protein>
<evidence type="ECO:0000259" key="5">
    <source>
        <dbReference type="Pfam" id="PF04991"/>
    </source>
</evidence>
<dbReference type="PANTHER" id="PTHR15407:SF32">
    <property type="entry name" value="PROTEIN (MNN4), PUTATIVE (AFU_ORTHOLOGUE AFUA_1G03790)-RELATED"/>
    <property type="match status" value="1"/>
</dbReference>
<sequence>MLVRIPPRNRVHLICLGAVLLLLATWAHLTLLPAYQGLKLQKQRPVIAEDNDARRIVHTMDGPLSASHPRYFPLSALSSHLDARFAAPTRPTAPERQAALTRLLRSFVGTMDDVGITTWLAHGSLLAWHWSARIFPWEWDLDVHVHLRGLEKLASCCLGSVYEYGTGEKYLLDVNAFVWERNGMVDPTNRIDARWIDLATGLYVDITAVEEADDAEEGVSLAAKDGHRYRKRNVLPLRVAWFEGVEVLVPWNATVLLEHEYGSEALVRKVFRG</sequence>
<dbReference type="PANTHER" id="PTHR15407">
    <property type="entry name" value="FUKUTIN-RELATED"/>
    <property type="match status" value="1"/>
</dbReference>
<dbReference type="InterPro" id="IPR009644">
    <property type="entry name" value="FKTN/MNN4/W02B3.4-1"/>
</dbReference>
<reference evidence="6 7" key="1">
    <citation type="journal article" date="2021" name="Nat. Commun.">
        <title>Genetic determinants of endophytism in the Arabidopsis root mycobiome.</title>
        <authorList>
            <person name="Mesny F."/>
            <person name="Miyauchi S."/>
            <person name="Thiergart T."/>
            <person name="Pickel B."/>
            <person name="Atanasova L."/>
            <person name="Karlsson M."/>
            <person name="Huettel B."/>
            <person name="Barry K.W."/>
            <person name="Haridas S."/>
            <person name="Chen C."/>
            <person name="Bauer D."/>
            <person name="Andreopoulos W."/>
            <person name="Pangilinan J."/>
            <person name="LaButti K."/>
            <person name="Riley R."/>
            <person name="Lipzen A."/>
            <person name="Clum A."/>
            <person name="Drula E."/>
            <person name="Henrissat B."/>
            <person name="Kohler A."/>
            <person name="Grigoriev I.V."/>
            <person name="Martin F.M."/>
            <person name="Hacquard S."/>
        </authorList>
    </citation>
    <scope>NUCLEOTIDE SEQUENCE [LARGE SCALE GENOMIC DNA]</scope>
    <source>
        <strain evidence="6 7">MPI-CAGE-CH-0241</strain>
    </source>
</reference>
<keyword evidence="7" id="KW-1185">Reference proteome</keyword>